<name>A0AAW0BFW9_9AGAR</name>
<evidence type="ECO:0000313" key="2">
    <source>
        <dbReference type="EMBL" id="KAK7034784.1"/>
    </source>
</evidence>
<dbReference type="Proteomes" id="UP001383192">
    <property type="component" value="Unassembled WGS sequence"/>
</dbReference>
<dbReference type="PANTHER" id="PTHR42815">
    <property type="entry name" value="FAD-BINDING, PUTATIVE (AFU_ORTHOLOGUE AFUA_6G07600)-RELATED"/>
    <property type="match status" value="1"/>
</dbReference>
<keyword evidence="3" id="KW-1185">Reference proteome</keyword>
<evidence type="ECO:0000313" key="3">
    <source>
        <dbReference type="Proteomes" id="UP001383192"/>
    </source>
</evidence>
<dbReference type="AlphaFoldDB" id="A0AAW0BFW9"/>
<organism evidence="1 3">
    <name type="scientific">Paramarasmius palmivorus</name>
    <dbReference type="NCBI Taxonomy" id="297713"/>
    <lineage>
        <taxon>Eukaryota</taxon>
        <taxon>Fungi</taxon>
        <taxon>Dikarya</taxon>
        <taxon>Basidiomycota</taxon>
        <taxon>Agaricomycotina</taxon>
        <taxon>Agaricomycetes</taxon>
        <taxon>Agaricomycetidae</taxon>
        <taxon>Agaricales</taxon>
        <taxon>Marasmiineae</taxon>
        <taxon>Marasmiaceae</taxon>
        <taxon>Paramarasmius</taxon>
    </lineage>
</organism>
<evidence type="ECO:0000313" key="1">
    <source>
        <dbReference type="EMBL" id="KAK7025391.1"/>
    </source>
</evidence>
<dbReference type="EMBL" id="JAYKXP010000055">
    <property type="protein sequence ID" value="KAK7034784.1"/>
    <property type="molecule type" value="Genomic_DNA"/>
</dbReference>
<dbReference type="PANTHER" id="PTHR42815:SF2">
    <property type="entry name" value="FAD-BINDING, PUTATIVE (AFU_ORTHOLOGUE AFUA_6G07600)-RELATED"/>
    <property type="match status" value="1"/>
</dbReference>
<dbReference type="EMBL" id="JAYKXP010000115">
    <property type="protein sequence ID" value="KAK7025391.1"/>
    <property type="molecule type" value="Genomic_DNA"/>
</dbReference>
<comment type="caution">
    <text evidence="1">The sequence shown here is derived from an EMBL/GenBank/DDBJ whole genome shotgun (WGS) entry which is preliminary data.</text>
</comment>
<reference evidence="1 3" key="1">
    <citation type="submission" date="2024-01" db="EMBL/GenBank/DDBJ databases">
        <title>A draft genome for a cacao thread blight-causing isolate of Paramarasmius palmivorus.</title>
        <authorList>
            <person name="Baruah I.K."/>
            <person name="Bukari Y."/>
            <person name="Amoako-Attah I."/>
            <person name="Meinhardt L.W."/>
            <person name="Bailey B.A."/>
            <person name="Cohen S.P."/>
        </authorList>
    </citation>
    <scope>NUCLEOTIDE SEQUENCE [LARGE SCALE GENOMIC DNA]</scope>
    <source>
        <strain evidence="1 3">GH-12</strain>
    </source>
</reference>
<accession>A0AAW0BFW9</accession>
<sequence length="291" mass="31468">MSCAYYGRKTNLEYDMRAHDPSLTSSRPPVLDLGVTGRRQDSSIKSNPLNSISGPYSPAIKLLAKESSNLSLGNKGVKALLTRIDLHSYTIANFTWETTKPISIAPGKAIILDLESLLDSNKLQRKLHSKVRTWTVSSAHVDGPTRTFSLTIKVKPGVAATGVLFDIANDSRYRELLGAGDMRSLGLSVGFLGVAGELGLGDIDTDSEIAAVKRKKCLWIEGGVGVTSFLSMLRGIVALTSESLHWDVILILSTREADVLVPIIADISKGLDSERVKLSVLIFSSNWSNIS</sequence>
<proteinExistence type="predicted"/>
<gene>
    <name evidence="2" type="ORF">VNI00_012191</name>
    <name evidence="1" type="ORF">VNI00_016027</name>
</gene>
<protein>
    <submittedName>
        <fullName evidence="1">Uncharacterized protein</fullName>
    </submittedName>
</protein>